<dbReference type="EMBL" id="BQNB010010270">
    <property type="protein sequence ID" value="GJS74972.1"/>
    <property type="molecule type" value="Genomic_DNA"/>
</dbReference>
<evidence type="ECO:0000259" key="1">
    <source>
        <dbReference type="PROSITE" id="PS50994"/>
    </source>
</evidence>
<dbReference type="Proteomes" id="UP001151760">
    <property type="component" value="Unassembled WGS sequence"/>
</dbReference>
<evidence type="ECO:0000313" key="3">
    <source>
        <dbReference type="Proteomes" id="UP001151760"/>
    </source>
</evidence>
<dbReference type="InterPro" id="IPR012337">
    <property type="entry name" value="RNaseH-like_sf"/>
</dbReference>
<feature type="domain" description="Integrase catalytic" evidence="1">
    <location>
        <begin position="1"/>
        <end position="191"/>
    </location>
</feature>
<gene>
    <name evidence="2" type="ORF">Tco_0724853</name>
</gene>
<dbReference type="PANTHER" id="PTHR42648">
    <property type="entry name" value="TRANSPOSASE, PUTATIVE-RELATED"/>
    <property type="match status" value="1"/>
</dbReference>
<evidence type="ECO:0000313" key="2">
    <source>
        <dbReference type="EMBL" id="GJS74972.1"/>
    </source>
</evidence>
<name>A0ABQ4YC43_9ASTR</name>
<dbReference type="InterPro" id="IPR039537">
    <property type="entry name" value="Retrotran_Ty1/copia-like"/>
</dbReference>
<dbReference type="PROSITE" id="PS50994">
    <property type="entry name" value="INTEGRASE"/>
    <property type="match status" value="1"/>
</dbReference>
<reference evidence="2" key="1">
    <citation type="journal article" date="2022" name="Int. J. Mol. Sci.">
        <title>Draft Genome of Tanacetum Coccineum: Genomic Comparison of Closely Related Tanacetum-Family Plants.</title>
        <authorList>
            <person name="Yamashiro T."/>
            <person name="Shiraishi A."/>
            <person name="Nakayama K."/>
            <person name="Satake H."/>
        </authorList>
    </citation>
    <scope>NUCLEOTIDE SEQUENCE</scope>
</reference>
<comment type="caution">
    <text evidence="2">The sequence shown here is derived from an EMBL/GenBank/DDBJ whole genome shotgun (WGS) entry which is preliminary data.</text>
</comment>
<accession>A0ABQ4YC43</accession>
<dbReference type="Gene3D" id="3.30.420.10">
    <property type="entry name" value="Ribonuclease H-like superfamily/Ribonuclease H"/>
    <property type="match status" value="1"/>
</dbReference>
<proteinExistence type="predicted"/>
<protein>
    <submittedName>
        <fullName evidence="2">Ribonuclease H-like domain-containing protein</fullName>
    </submittedName>
</protein>
<dbReference type="InterPro" id="IPR001584">
    <property type="entry name" value="Integrase_cat-core"/>
</dbReference>
<dbReference type="SUPFAM" id="SSF53098">
    <property type="entry name" value="Ribonuclease H-like"/>
    <property type="match status" value="1"/>
</dbReference>
<dbReference type="PANTHER" id="PTHR42648:SF21">
    <property type="entry name" value="CYSTEINE-RICH RLK (RECEPTOR-LIKE PROTEIN KINASE) 8"/>
    <property type="match status" value="1"/>
</dbReference>
<dbReference type="InterPro" id="IPR036397">
    <property type="entry name" value="RNaseH_sf"/>
</dbReference>
<reference evidence="2" key="2">
    <citation type="submission" date="2022-01" db="EMBL/GenBank/DDBJ databases">
        <authorList>
            <person name="Yamashiro T."/>
            <person name="Shiraishi A."/>
            <person name="Satake H."/>
            <person name="Nakayama K."/>
        </authorList>
    </citation>
    <scope>NUCLEOTIDE SEQUENCE</scope>
</reference>
<dbReference type="Pfam" id="PF00665">
    <property type="entry name" value="rve"/>
    <property type="match status" value="1"/>
</dbReference>
<sequence>MDLCGPMRIASINGKWYVLVIVDDYSRYTWVHFLKSKDETPEVIKTFLKRITVLLQSPVIIVRIDNGSEFKNQVLKEYFDSVGISHRSSFVRTPQQNGVVERRNRTLVEAVRTIKPDISFLYLFGALCYPKNDREDIGKLGAKDDIGFFIGYSANSYAYRFKTWAQSMTFRQISSGLDLTYAPSTITTQQPTEGELDLLFKAMYDDHIGGQPSATLRTILAAQAPQILQTPTTTTTTADTALTLTNSSSQETSIPITSHNVDELETQQQHVQPQSVTIADNVLNAMFDENTFVNPFATPSTSMAESSSSQYVDPSNIHTTDGDMCMYALTVSTMEPKNVKEAMTDSAWIESMQEEILQFKRLDVWVLVPTPDNIKPLTLKWLFKNKHDEENTII</sequence>
<keyword evidence="3" id="KW-1185">Reference proteome</keyword>
<organism evidence="2 3">
    <name type="scientific">Tanacetum coccineum</name>
    <dbReference type="NCBI Taxonomy" id="301880"/>
    <lineage>
        <taxon>Eukaryota</taxon>
        <taxon>Viridiplantae</taxon>
        <taxon>Streptophyta</taxon>
        <taxon>Embryophyta</taxon>
        <taxon>Tracheophyta</taxon>
        <taxon>Spermatophyta</taxon>
        <taxon>Magnoliopsida</taxon>
        <taxon>eudicotyledons</taxon>
        <taxon>Gunneridae</taxon>
        <taxon>Pentapetalae</taxon>
        <taxon>asterids</taxon>
        <taxon>campanulids</taxon>
        <taxon>Asterales</taxon>
        <taxon>Asteraceae</taxon>
        <taxon>Asteroideae</taxon>
        <taxon>Anthemideae</taxon>
        <taxon>Anthemidinae</taxon>
        <taxon>Tanacetum</taxon>
    </lineage>
</organism>